<dbReference type="Pfam" id="PF00899">
    <property type="entry name" value="ThiF"/>
    <property type="match status" value="1"/>
</dbReference>
<gene>
    <name evidence="2" type="ORF">M8C21_025932</name>
</gene>
<dbReference type="InterPro" id="IPR029752">
    <property type="entry name" value="D-isomer_DH_CS1"/>
</dbReference>
<dbReference type="InterPro" id="IPR035985">
    <property type="entry name" value="Ubiquitin-activating_enz"/>
</dbReference>
<dbReference type="GO" id="GO:0008641">
    <property type="term" value="F:ubiquitin-like modifier activating enzyme activity"/>
    <property type="evidence" value="ECO:0007669"/>
    <property type="project" value="InterPro"/>
</dbReference>
<dbReference type="GO" id="GO:0061504">
    <property type="term" value="P:cyclic threonylcarbamoyladenosine biosynthetic process"/>
    <property type="evidence" value="ECO:0007669"/>
    <property type="project" value="TreeGrafter"/>
</dbReference>
<protein>
    <recommendedName>
        <fullName evidence="1">THIF-type NAD/FAD binding fold domain-containing protein</fullName>
    </recommendedName>
</protein>
<evidence type="ECO:0000313" key="3">
    <source>
        <dbReference type="Proteomes" id="UP001206925"/>
    </source>
</evidence>
<name>A0AAD5CXI2_AMBAR</name>
<dbReference type="AlphaFoldDB" id="A0AAD5CXI2"/>
<dbReference type="PANTHER" id="PTHR43267:SF1">
    <property type="entry name" value="TRNA THREONYLCARBAMOYLADENOSINE DEHYDRATASE"/>
    <property type="match status" value="1"/>
</dbReference>
<keyword evidence="3" id="KW-1185">Reference proteome</keyword>
<feature type="non-terminal residue" evidence="2">
    <location>
        <position position="1"/>
    </location>
</feature>
<organism evidence="2 3">
    <name type="scientific">Ambrosia artemisiifolia</name>
    <name type="common">Common ragweed</name>
    <dbReference type="NCBI Taxonomy" id="4212"/>
    <lineage>
        <taxon>Eukaryota</taxon>
        <taxon>Viridiplantae</taxon>
        <taxon>Streptophyta</taxon>
        <taxon>Embryophyta</taxon>
        <taxon>Tracheophyta</taxon>
        <taxon>Spermatophyta</taxon>
        <taxon>Magnoliopsida</taxon>
        <taxon>eudicotyledons</taxon>
        <taxon>Gunneridae</taxon>
        <taxon>Pentapetalae</taxon>
        <taxon>asterids</taxon>
        <taxon>campanulids</taxon>
        <taxon>Asterales</taxon>
        <taxon>Asteraceae</taxon>
        <taxon>Asteroideae</taxon>
        <taxon>Heliantheae alliance</taxon>
        <taxon>Heliantheae</taxon>
        <taxon>Ambrosia</taxon>
    </lineage>
</organism>
<accession>A0AAD5CXI2</accession>
<sequence>MESELKGILTDLKDLKTSLSDQSHQASIDQIRSRVENLTSLAMVGSTRRSKVKDMSSEVVDSNPYSRLMALQRMGIVENYERIRDFSVAIVGIGGVGSVAAEMLTRCGIGRLLLYDYDTVELANMNRLFFRPE</sequence>
<proteinExistence type="predicted"/>
<reference evidence="2" key="1">
    <citation type="submission" date="2022-06" db="EMBL/GenBank/DDBJ databases">
        <title>Uncovering the hologenomic basis of an extraordinary plant invasion.</title>
        <authorList>
            <person name="Bieker V.C."/>
            <person name="Martin M.D."/>
            <person name="Gilbert T."/>
            <person name="Hodgins K."/>
            <person name="Battlay P."/>
            <person name="Petersen B."/>
            <person name="Wilson J."/>
        </authorList>
    </citation>
    <scope>NUCLEOTIDE SEQUENCE</scope>
    <source>
        <strain evidence="2">AA19_3_7</strain>
        <tissue evidence="2">Leaf</tissue>
    </source>
</reference>
<dbReference type="PROSITE" id="PS00065">
    <property type="entry name" value="D_2_HYDROXYACID_DH_1"/>
    <property type="match status" value="1"/>
</dbReference>
<dbReference type="SUPFAM" id="SSF69572">
    <property type="entry name" value="Activating enzymes of the ubiquitin-like proteins"/>
    <property type="match status" value="1"/>
</dbReference>
<evidence type="ECO:0000259" key="1">
    <source>
        <dbReference type="Pfam" id="PF00899"/>
    </source>
</evidence>
<evidence type="ECO:0000313" key="2">
    <source>
        <dbReference type="EMBL" id="KAI7750113.1"/>
    </source>
</evidence>
<dbReference type="InterPro" id="IPR000594">
    <property type="entry name" value="ThiF_NAD_FAD-bd"/>
</dbReference>
<dbReference type="GO" id="GO:0061503">
    <property type="term" value="F:tRNA threonylcarbamoyladenosine dehydratase"/>
    <property type="evidence" value="ECO:0007669"/>
    <property type="project" value="TreeGrafter"/>
</dbReference>
<dbReference type="PANTHER" id="PTHR43267">
    <property type="entry name" value="TRNA THREONYLCARBAMOYLADENOSINE DEHYDRATASE"/>
    <property type="match status" value="1"/>
</dbReference>
<comment type="caution">
    <text evidence="2">The sequence shown here is derived from an EMBL/GenBank/DDBJ whole genome shotgun (WGS) entry which is preliminary data.</text>
</comment>
<dbReference type="EMBL" id="JAMZMK010006207">
    <property type="protein sequence ID" value="KAI7750113.1"/>
    <property type="molecule type" value="Genomic_DNA"/>
</dbReference>
<dbReference type="Proteomes" id="UP001206925">
    <property type="component" value="Unassembled WGS sequence"/>
</dbReference>
<feature type="domain" description="THIF-type NAD/FAD binding fold" evidence="1">
    <location>
        <begin position="65"/>
        <end position="129"/>
    </location>
</feature>
<dbReference type="Gene3D" id="3.40.50.720">
    <property type="entry name" value="NAD(P)-binding Rossmann-like Domain"/>
    <property type="match status" value="1"/>
</dbReference>
<dbReference type="InterPro" id="IPR045886">
    <property type="entry name" value="ThiF/MoeB/HesA"/>
</dbReference>